<name>A0A4Q7INF7_9GAMM</name>
<feature type="transmembrane region" description="Helical" evidence="5">
    <location>
        <begin position="12"/>
        <end position="33"/>
    </location>
</feature>
<dbReference type="GO" id="GO:0007165">
    <property type="term" value="P:signal transduction"/>
    <property type="evidence" value="ECO:0007669"/>
    <property type="project" value="UniProtKB-KW"/>
</dbReference>
<dbReference type="Proteomes" id="UP000291338">
    <property type="component" value="Unassembled WGS sequence"/>
</dbReference>
<dbReference type="Pfam" id="PF00015">
    <property type="entry name" value="MCPsignal"/>
    <property type="match status" value="1"/>
</dbReference>
<dbReference type="PANTHER" id="PTHR32089">
    <property type="entry name" value="METHYL-ACCEPTING CHEMOTAXIS PROTEIN MCPB"/>
    <property type="match status" value="1"/>
</dbReference>
<dbReference type="CDD" id="cd06225">
    <property type="entry name" value="HAMP"/>
    <property type="match status" value="1"/>
</dbReference>
<evidence type="ECO:0000313" key="9">
    <source>
        <dbReference type="Proteomes" id="UP000291338"/>
    </source>
</evidence>
<comment type="subcellular location">
    <subcellularLocation>
        <location evidence="1">Membrane</location>
    </subcellularLocation>
</comment>
<dbReference type="AlphaFoldDB" id="A0A4Q7INF7"/>
<dbReference type="EMBL" id="PPSX01000030">
    <property type="protein sequence ID" value="RZQ53361.1"/>
    <property type="molecule type" value="Genomic_DNA"/>
</dbReference>
<feature type="domain" description="HAMP" evidence="7">
    <location>
        <begin position="345"/>
        <end position="397"/>
    </location>
</feature>
<evidence type="ECO:0000313" key="8">
    <source>
        <dbReference type="EMBL" id="RZQ53361.1"/>
    </source>
</evidence>
<dbReference type="PROSITE" id="PS50111">
    <property type="entry name" value="CHEMOTAXIS_TRANSDUC_2"/>
    <property type="match status" value="1"/>
</dbReference>
<comment type="similarity">
    <text evidence="3">Belongs to the methyl-accepting chemotaxis (MCP) protein family.</text>
</comment>
<dbReference type="InterPro" id="IPR004089">
    <property type="entry name" value="MCPsignal_dom"/>
</dbReference>
<comment type="caution">
    <text evidence="8">The sequence shown here is derived from an EMBL/GenBank/DDBJ whole genome shotgun (WGS) entry which is preliminary data.</text>
</comment>
<keyword evidence="5" id="KW-0812">Transmembrane</keyword>
<keyword evidence="2 4" id="KW-0807">Transducer</keyword>
<dbReference type="GO" id="GO:0016020">
    <property type="term" value="C:membrane"/>
    <property type="evidence" value="ECO:0007669"/>
    <property type="project" value="UniProtKB-SubCell"/>
</dbReference>
<keyword evidence="5" id="KW-1133">Transmembrane helix</keyword>
<dbReference type="PROSITE" id="PS50885">
    <property type="entry name" value="HAMP"/>
    <property type="match status" value="1"/>
</dbReference>
<evidence type="ECO:0000256" key="2">
    <source>
        <dbReference type="ARBA" id="ARBA00023224"/>
    </source>
</evidence>
<dbReference type="InterPro" id="IPR003660">
    <property type="entry name" value="HAMP_dom"/>
</dbReference>
<feature type="domain" description="Methyl-accepting transducer" evidence="6">
    <location>
        <begin position="402"/>
        <end position="638"/>
    </location>
</feature>
<accession>A0A4Q7INF7</accession>
<sequence length="674" mass="73884">MLGNLKIKHKITAGFGAIGTLLLLACSLGYIALSQISDANSKVTEVTLPSQRAVDALQLQQLRLSKQISQAFNLNSINDVDSAIKSFNTEAALQQQLTSQLQKKLAHNQSLNGSVAQAREAIESMEQSGQSMLAHKINSLTSERSVSRLLEQLIEFKEQASVAMLDIELIDGAQARQLDEMMGTGVRIDDMLFTLETNGKQIPNLTLDTFSEHKEDLLFILDNIDNNFEFLKRQSQGVDVGDLFNSFEDAKKEINNLLRTPGNLYNELKVQRQAEADAAKTYRLAEQYSVEIVKTLNNIQNQTKKSFESSQKITQQKIMQAQTMAVILVVVFVALAAFIAYSTSKAMLSPLKAVNKMLNFLAEGDFSRDMKKRNDDEFGTLIDNINKVKDSLKSLLYDINTKVHELDSVSEKSLSESRVVAGNAASQMERMDDAANLAQSVASSASHVSQNAQQSLDSLLQANERKAKASTLVTDNQSHMESLDGKMAEAVEMMNRLTSHSNNIGSILDTIVSIAEQTNLLALNAAIEAARAGEQGRGFAVVADEVRTLASRTQDSTEEINKMISALQQDTKQAADAIHVGQTDASVCVEQSQALVAVMQQIEDALNDVTHLSEQVTQSAGQQEGDCKRIGHVMLEAKDTASHNAGSMKQMAKGSESLSEFAHRLAESVERFKF</sequence>
<evidence type="ECO:0000259" key="7">
    <source>
        <dbReference type="PROSITE" id="PS50885"/>
    </source>
</evidence>
<dbReference type="PANTHER" id="PTHR32089:SF70">
    <property type="entry name" value="ENERGY TAXIS MODULATING METHYL ACCEPTING SENSORY TRANSDUCER"/>
    <property type="match status" value="1"/>
</dbReference>
<evidence type="ECO:0000256" key="1">
    <source>
        <dbReference type="ARBA" id="ARBA00004370"/>
    </source>
</evidence>
<proteinExistence type="inferred from homology"/>
<organism evidence="8 9">
    <name type="scientific">Pseudoalteromonas phenolica</name>
    <dbReference type="NCBI Taxonomy" id="161398"/>
    <lineage>
        <taxon>Bacteria</taxon>
        <taxon>Pseudomonadati</taxon>
        <taxon>Pseudomonadota</taxon>
        <taxon>Gammaproteobacteria</taxon>
        <taxon>Alteromonadales</taxon>
        <taxon>Pseudoalteromonadaceae</taxon>
        <taxon>Pseudoalteromonas</taxon>
    </lineage>
</organism>
<evidence type="ECO:0000256" key="3">
    <source>
        <dbReference type="ARBA" id="ARBA00029447"/>
    </source>
</evidence>
<dbReference type="GO" id="GO:0006935">
    <property type="term" value="P:chemotaxis"/>
    <property type="evidence" value="ECO:0007669"/>
    <property type="project" value="UniProtKB-ARBA"/>
</dbReference>
<evidence type="ECO:0000256" key="5">
    <source>
        <dbReference type="SAM" id="Phobius"/>
    </source>
</evidence>
<dbReference type="PROSITE" id="PS51257">
    <property type="entry name" value="PROKAR_LIPOPROTEIN"/>
    <property type="match status" value="1"/>
</dbReference>
<reference evidence="8 9" key="1">
    <citation type="submission" date="2018-01" db="EMBL/GenBank/DDBJ databases">
        <title>Co-occurrence of chitin degradation, pigmentation and bioactivity in marine Pseudoalteromonas.</title>
        <authorList>
            <person name="Paulsen S."/>
            <person name="Gram L."/>
            <person name="Machado H."/>
        </authorList>
    </citation>
    <scope>NUCLEOTIDE SEQUENCE [LARGE SCALE GENOMIC DNA]</scope>
    <source>
        <strain evidence="8 9">S3898</strain>
    </source>
</reference>
<dbReference type="SMART" id="SM00283">
    <property type="entry name" value="MA"/>
    <property type="match status" value="1"/>
</dbReference>
<evidence type="ECO:0000259" key="6">
    <source>
        <dbReference type="PROSITE" id="PS50111"/>
    </source>
</evidence>
<gene>
    <name evidence="8" type="ORF">C1E23_09805</name>
</gene>
<keyword evidence="5" id="KW-0472">Membrane</keyword>
<dbReference type="FunFam" id="1.10.287.950:FF:000001">
    <property type="entry name" value="Methyl-accepting chemotaxis sensory transducer"/>
    <property type="match status" value="1"/>
</dbReference>
<evidence type="ECO:0000256" key="4">
    <source>
        <dbReference type="PROSITE-ProRule" id="PRU00284"/>
    </source>
</evidence>
<dbReference type="RefSeq" id="WP_130255382.1">
    <property type="nucleotide sequence ID" value="NZ_PPSX01000030.1"/>
</dbReference>
<dbReference type="Gene3D" id="1.10.287.950">
    <property type="entry name" value="Methyl-accepting chemotaxis protein"/>
    <property type="match status" value="1"/>
</dbReference>
<dbReference type="SUPFAM" id="SSF58104">
    <property type="entry name" value="Methyl-accepting chemotaxis protein (MCP) signaling domain"/>
    <property type="match status" value="1"/>
</dbReference>
<feature type="transmembrane region" description="Helical" evidence="5">
    <location>
        <begin position="321"/>
        <end position="341"/>
    </location>
</feature>
<protein>
    <submittedName>
        <fullName evidence="8">Methyl-accepting chemotaxis protein</fullName>
    </submittedName>
</protein>